<protein>
    <submittedName>
        <fullName evidence="1">Uncharacterized protein</fullName>
    </submittedName>
</protein>
<dbReference type="RefSeq" id="WP_413273684.1">
    <property type="nucleotide sequence ID" value="NZ_JBHFNQ010000206.1"/>
</dbReference>
<accession>A0ABV4XD10</accession>
<dbReference type="Proteomes" id="UP001576774">
    <property type="component" value="Unassembled WGS sequence"/>
</dbReference>
<dbReference type="EMBL" id="JBHFNQ010000206">
    <property type="protein sequence ID" value="MFB2880680.1"/>
    <property type="molecule type" value="Genomic_DNA"/>
</dbReference>
<proteinExistence type="predicted"/>
<organism evidence="1 2">
    <name type="scientific">Floridaenema aerugineum BLCC-F46</name>
    <dbReference type="NCBI Taxonomy" id="3153654"/>
    <lineage>
        <taxon>Bacteria</taxon>
        <taxon>Bacillati</taxon>
        <taxon>Cyanobacteriota</taxon>
        <taxon>Cyanophyceae</taxon>
        <taxon>Oscillatoriophycideae</taxon>
        <taxon>Aerosakkonematales</taxon>
        <taxon>Aerosakkonemataceae</taxon>
        <taxon>Floridanema</taxon>
        <taxon>Floridanema aerugineum</taxon>
    </lineage>
</organism>
<reference evidence="1 2" key="1">
    <citation type="submission" date="2024-09" db="EMBL/GenBank/DDBJ databases">
        <title>Floridaenema gen nov. (Aerosakkonemataceae, Aerosakkonematales ord. nov., Cyanobacteria) from benthic tropical and subtropical fresh waters, with the description of four new species.</title>
        <authorList>
            <person name="Moretto J.A."/>
            <person name="Berthold D.E."/>
            <person name="Lefler F.W."/>
            <person name="Huang I.-S."/>
            <person name="Laughinghouse H. IV."/>
        </authorList>
    </citation>
    <scope>NUCLEOTIDE SEQUENCE [LARGE SCALE GENOMIC DNA]</scope>
    <source>
        <strain evidence="1 2">BLCC-F46</strain>
    </source>
</reference>
<evidence type="ECO:0000313" key="1">
    <source>
        <dbReference type="EMBL" id="MFB2880680.1"/>
    </source>
</evidence>
<sequence>MASYKDWNQALVSYFTSGVPRGTKIYLSVDDDVLERIGRDFNGKPTGDNWGNDFRAAVREKVIVDGQVNLDNLRWYGSKLPQGVAFLGATVLAAYQMADEDRISERDYFKRLREILGLSGSGRPIGMNCGHEAEEPLWKDWNQWLMQQGFLWTAQRGSGGPITYINYPISQSLLRRTDKEKLQQLFYEQQWTAQWDAMTLFARIRLQVYGLPKHLKELVTKNRQRYEAVAEAIHEVYEQWQDDGKPAGLKVGVSTFVRHIFAGLYRTEDPFLGQIDYYLYPKQLRGRQLESVQVQYKNNVYKLWDERRGWYVHLDCPINLSELDRGARYQIISPADLDFLILPNRDFWILIPDPDNPDAGAYASWGQPSLGSQFILLCKKQLLPDIQRLRDERLLEWYGEPQPVFNNSNWVELYQCRVVSPAWDGVVIENKELKDALQPSVGLSISFSGGLRIPQLGAWLVGHSPQVTVIGFFPKVQLQITRLSNTRLSNDSKILDRTEDTNTAISVNFPSPGEYLVEAKTTCGGELSQGFVKIVDWIKLPLKKHSHYEKIPIGSRHYICGSVIQPVNEIK</sequence>
<name>A0ABV4XD10_9CYAN</name>
<keyword evidence="2" id="KW-1185">Reference proteome</keyword>
<comment type="caution">
    <text evidence="1">The sequence shown here is derived from an EMBL/GenBank/DDBJ whole genome shotgun (WGS) entry which is preliminary data.</text>
</comment>
<gene>
    <name evidence="1" type="ORF">ACE1CC_27855</name>
</gene>
<evidence type="ECO:0000313" key="2">
    <source>
        <dbReference type="Proteomes" id="UP001576774"/>
    </source>
</evidence>